<proteinExistence type="predicted"/>
<organism evidence="3 4">
    <name type="scientific">Prochlorococcus marinus (strain MIT 9515)</name>
    <dbReference type="NCBI Taxonomy" id="167542"/>
    <lineage>
        <taxon>Bacteria</taxon>
        <taxon>Bacillati</taxon>
        <taxon>Cyanobacteriota</taxon>
        <taxon>Cyanophyceae</taxon>
        <taxon>Synechococcales</taxon>
        <taxon>Prochlorococcaceae</taxon>
        <taxon>Prochlorococcus</taxon>
    </lineage>
</organism>
<dbReference type="PANTHER" id="PTHR34385">
    <property type="entry name" value="D-ALANYL-D-ALANINE CARBOXYPEPTIDASE"/>
    <property type="match status" value="1"/>
</dbReference>
<keyword evidence="3" id="KW-0378">Hydrolase</keyword>
<name>A2BW70_PROM5</name>
<dbReference type="InterPro" id="IPR003709">
    <property type="entry name" value="VanY-like_core_dom"/>
</dbReference>
<dbReference type="GO" id="GO:0006508">
    <property type="term" value="P:proteolysis"/>
    <property type="evidence" value="ECO:0007669"/>
    <property type="project" value="InterPro"/>
</dbReference>
<accession>A2BW70</accession>
<keyword evidence="1" id="KW-0472">Membrane</keyword>
<dbReference type="PANTHER" id="PTHR34385:SF1">
    <property type="entry name" value="PEPTIDOGLYCAN L-ALANYL-D-GLUTAMATE ENDOPEPTIDASE CWLK"/>
    <property type="match status" value="1"/>
</dbReference>
<sequence length="243" mass="28391">MDRKEELKESFDIPVAERKYTNEVNPKYKIYIFLVIPVLLLLFSIAGLRLNKNLNQSRLININTKNTNNFDDSILGHLPYKEISKEKLVVIEPNIEVHIDMSESLLKMKNDAMKDGIYLVFLSGYRSINLQKDIFYSLKSMRNQIAAERARVSAPPGYSEHSTGFAIDIGDADKRETDFEVEFENTNAFRWLKNNAAKYHFKLSFNKNNKNVDYEPWHWRYEGSIEALKVFEASNRNLKKQLN</sequence>
<dbReference type="GO" id="GO:0004180">
    <property type="term" value="F:carboxypeptidase activity"/>
    <property type="evidence" value="ECO:0007669"/>
    <property type="project" value="UniProtKB-KW"/>
</dbReference>
<evidence type="ECO:0000313" key="4">
    <source>
        <dbReference type="Proteomes" id="UP000001589"/>
    </source>
</evidence>
<dbReference type="CDD" id="cd14852">
    <property type="entry name" value="LD-carboxypeptidase"/>
    <property type="match status" value="1"/>
</dbReference>
<dbReference type="Gene3D" id="3.30.1380.10">
    <property type="match status" value="1"/>
</dbReference>
<dbReference type="InterPro" id="IPR052179">
    <property type="entry name" value="DD-CPase-like"/>
</dbReference>
<dbReference type="SUPFAM" id="SSF55166">
    <property type="entry name" value="Hedgehog/DD-peptidase"/>
    <property type="match status" value="1"/>
</dbReference>
<gene>
    <name evidence="3" type="primary">vanY</name>
    <name evidence="3" type="ordered locus">P9515_08221</name>
</gene>
<dbReference type="EMBL" id="CP000552">
    <property type="protein sequence ID" value="ABM72031.1"/>
    <property type="molecule type" value="Genomic_DNA"/>
</dbReference>
<dbReference type="eggNOG" id="COG1876">
    <property type="taxonomic scope" value="Bacteria"/>
</dbReference>
<evidence type="ECO:0000259" key="2">
    <source>
        <dbReference type="Pfam" id="PF02557"/>
    </source>
</evidence>
<reference evidence="3 4" key="1">
    <citation type="journal article" date="2007" name="PLoS Genet.">
        <title>Patterns and implications of gene gain and loss in the evolution of Prochlorococcus.</title>
        <authorList>
            <person name="Kettler G.C."/>
            <person name="Martiny A.C."/>
            <person name="Huang K."/>
            <person name="Zucker J."/>
            <person name="Coleman M.L."/>
            <person name="Rodrigue S."/>
            <person name="Chen F."/>
            <person name="Lapidus A."/>
            <person name="Ferriera S."/>
            <person name="Johnson J."/>
            <person name="Steglich C."/>
            <person name="Church G.M."/>
            <person name="Richardson P."/>
            <person name="Chisholm S.W."/>
        </authorList>
    </citation>
    <scope>NUCLEOTIDE SEQUENCE [LARGE SCALE GENOMIC DNA]</scope>
    <source>
        <strain evidence="3 4">MIT 9515</strain>
    </source>
</reference>
<keyword evidence="3" id="KW-0645">Protease</keyword>
<dbReference type="RefSeq" id="WP_011820136.1">
    <property type="nucleotide sequence ID" value="NC_008817.1"/>
</dbReference>
<dbReference type="HOGENOM" id="CLU_054193_6_1_3"/>
<dbReference type="GeneID" id="60200853"/>
<dbReference type="AlphaFoldDB" id="A2BW70"/>
<dbReference type="KEGG" id="pmc:P9515_08221"/>
<keyword evidence="3" id="KW-0121">Carboxypeptidase</keyword>
<dbReference type="InterPro" id="IPR009045">
    <property type="entry name" value="Zn_M74/Hedgehog-like"/>
</dbReference>
<keyword evidence="1" id="KW-1133">Transmembrane helix</keyword>
<keyword evidence="1" id="KW-0812">Transmembrane</keyword>
<evidence type="ECO:0000256" key="1">
    <source>
        <dbReference type="SAM" id="Phobius"/>
    </source>
</evidence>
<dbReference type="Proteomes" id="UP000001589">
    <property type="component" value="Chromosome"/>
</dbReference>
<evidence type="ECO:0000313" key="3">
    <source>
        <dbReference type="EMBL" id="ABM72031.1"/>
    </source>
</evidence>
<dbReference type="Pfam" id="PF02557">
    <property type="entry name" value="VanY"/>
    <property type="match status" value="1"/>
</dbReference>
<feature type="domain" description="D-alanyl-D-alanine carboxypeptidase-like core" evidence="2">
    <location>
        <begin position="95"/>
        <end position="223"/>
    </location>
</feature>
<feature type="transmembrane region" description="Helical" evidence="1">
    <location>
        <begin position="30"/>
        <end position="50"/>
    </location>
</feature>
<dbReference type="InterPro" id="IPR058193">
    <property type="entry name" value="VanY/YodJ_core_dom"/>
</dbReference>
<dbReference type="OrthoDB" id="9792074at2"/>
<dbReference type="STRING" id="167542.P9515_08221"/>
<protein>
    <submittedName>
        <fullName evidence="3">Putative carboxypeptidase</fullName>
    </submittedName>
</protein>